<accession>A0AA97P5V6</accession>
<dbReference type="EMBL" id="JH793636">
    <property type="protein sequence ID" value="ELQ42509.1"/>
    <property type="molecule type" value="Genomic_DNA"/>
</dbReference>
<protein>
    <submittedName>
        <fullName evidence="2">Uncharacterized protein</fullName>
    </submittedName>
</protein>
<evidence type="ECO:0000256" key="1">
    <source>
        <dbReference type="SAM" id="MobiDB-lite"/>
    </source>
</evidence>
<proteinExistence type="predicted"/>
<organism evidence="2">
    <name type="scientific">Pyricularia oryzae (strain Y34)</name>
    <name type="common">Rice blast fungus</name>
    <name type="synonym">Magnaporthe oryzae</name>
    <dbReference type="NCBI Taxonomy" id="1143189"/>
    <lineage>
        <taxon>Eukaryota</taxon>
        <taxon>Fungi</taxon>
        <taxon>Dikarya</taxon>
        <taxon>Ascomycota</taxon>
        <taxon>Pezizomycotina</taxon>
        <taxon>Sordariomycetes</taxon>
        <taxon>Sordariomycetidae</taxon>
        <taxon>Magnaporthales</taxon>
        <taxon>Pyriculariaceae</taxon>
        <taxon>Pyricularia</taxon>
    </lineage>
</organism>
<sequence length="38" mass="3963">MPKVGGQKGCDESELPPLGLRSPPVRHREDPVAVAAAP</sequence>
<name>A0AA97P5V6_PYRO3</name>
<reference evidence="2" key="1">
    <citation type="journal article" date="2012" name="PLoS Genet.">
        <title>Comparative analysis of the genomes of two field isolates of the rice blast fungus Magnaporthe oryzae.</title>
        <authorList>
            <person name="Xue M."/>
            <person name="Yang J."/>
            <person name="Li Z."/>
            <person name="Hu S."/>
            <person name="Yao N."/>
            <person name="Dean R.A."/>
            <person name="Zhao W."/>
            <person name="Shen M."/>
            <person name="Zhang H."/>
            <person name="Li C."/>
            <person name="Liu L."/>
            <person name="Cao L."/>
            <person name="Xu X."/>
            <person name="Xing Y."/>
            <person name="Hsiang T."/>
            <person name="Zhang Z."/>
            <person name="Xu J.R."/>
            <person name="Peng Y.L."/>
        </authorList>
    </citation>
    <scope>NUCLEOTIDE SEQUENCE</scope>
    <source>
        <strain evidence="2">Y34</strain>
    </source>
</reference>
<dbReference type="Proteomes" id="UP000011086">
    <property type="component" value="Unassembled WGS sequence"/>
</dbReference>
<dbReference type="AlphaFoldDB" id="A0AA97P5V6"/>
<evidence type="ECO:0000313" key="2">
    <source>
        <dbReference type="EMBL" id="ELQ42509.1"/>
    </source>
</evidence>
<feature type="region of interest" description="Disordered" evidence="1">
    <location>
        <begin position="1"/>
        <end position="38"/>
    </location>
</feature>
<gene>
    <name evidence="2" type="ORF">OOU_Y34scaffold00204g2</name>
</gene>